<dbReference type="PANTHER" id="PTHR43792:SF8">
    <property type="entry name" value="[RIBOSOMAL PROTEIN US5]-ALANINE N-ACETYLTRANSFERASE"/>
    <property type="match status" value="1"/>
</dbReference>
<dbReference type="STRING" id="1912795.BK816_02370"/>
<keyword evidence="1" id="KW-0808">Transferase</keyword>
<dbReference type="EMBL" id="CP017812">
    <property type="protein sequence ID" value="AOZ73425.1"/>
    <property type="molecule type" value="Genomic_DNA"/>
</dbReference>
<dbReference type="KEGG" id="avu:BK816_02370"/>
<evidence type="ECO:0000259" key="4">
    <source>
        <dbReference type="PROSITE" id="PS51186"/>
    </source>
</evidence>
<evidence type="ECO:0000313" key="5">
    <source>
        <dbReference type="EMBL" id="AOZ73425.1"/>
    </source>
</evidence>
<gene>
    <name evidence="5" type="ORF">BK816_02370</name>
</gene>
<name>A0A1D9MMB6_9ACTO</name>
<protein>
    <recommendedName>
        <fullName evidence="4">N-acetyltransferase domain-containing protein</fullName>
    </recommendedName>
</protein>
<reference evidence="5 6" key="1">
    <citation type="submission" date="2016-10" db="EMBL/GenBank/DDBJ databases">
        <title>Actinomyces aegypiusis sp. nov., isolated from the Aegypius monachus in Qinghai Tibet Plateau China.</title>
        <authorList>
            <person name="Wang Y."/>
        </authorList>
    </citation>
    <scope>NUCLEOTIDE SEQUENCE [LARGE SCALE GENOMIC DNA]</scope>
    <source>
        <strain evidence="5 6">VUL4_3</strain>
    </source>
</reference>
<keyword evidence="6" id="KW-1185">Reference proteome</keyword>
<dbReference type="InterPro" id="IPR000182">
    <property type="entry name" value="GNAT_dom"/>
</dbReference>
<organism evidence="5 6">
    <name type="scientific">Boudabousia tangfeifanii</name>
    <dbReference type="NCBI Taxonomy" id="1912795"/>
    <lineage>
        <taxon>Bacteria</taxon>
        <taxon>Bacillati</taxon>
        <taxon>Actinomycetota</taxon>
        <taxon>Actinomycetes</taxon>
        <taxon>Actinomycetales</taxon>
        <taxon>Actinomycetaceae</taxon>
        <taxon>Boudabousia</taxon>
    </lineage>
</organism>
<evidence type="ECO:0000313" key="6">
    <source>
        <dbReference type="Proteomes" id="UP000176288"/>
    </source>
</evidence>
<dbReference type="Gene3D" id="3.40.630.30">
    <property type="match status" value="1"/>
</dbReference>
<dbReference type="AlphaFoldDB" id="A0A1D9MMB6"/>
<comment type="similarity">
    <text evidence="3">Belongs to the acetyltransferase family. RimJ subfamily.</text>
</comment>
<accession>A0A1D9MMB6</accession>
<sequence>MRGRDHEDMLRLRVANQEWLTPWEATMPPNTGQSLPTVSQFCRQSDQQVGRGLLAPFSIWVDGELAGEVNAYAVSWQSLCSGMLGYWLRAEDAGRGIMPASIALATDYLLGESGLHRLEVNIMPHNDASLRVMEKLGWRCEGRRADYMYIQGKWQDHLSFATTVEELPAGGWTEFLSRP</sequence>
<dbReference type="InterPro" id="IPR016181">
    <property type="entry name" value="Acyl_CoA_acyltransferase"/>
</dbReference>
<dbReference type="PROSITE" id="PS51186">
    <property type="entry name" value="GNAT"/>
    <property type="match status" value="1"/>
</dbReference>
<evidence type="ECO:0000256" key="1">
    <source>
        <dbReference type="ARBA" id="ARBA00022679"/>
    </source>
</evidence>
<evidence type="ECO:0000256" key="3">
    <source>
        <dbReference type="ARBA" id="ARBA00038502"/>
    </source>
</evidence>
<dbReference type="SUPFAM" id="SSF55729">
    <property type="entry name" value="Acyl-CoA N-acyltransferases (Nat)"/>
    <property type="match status" value="1"/>
</dbReference>
<proteinExistence type="inferred from homology"/>
<evidence type="ECO:0000256" key="2">
    <source>
        <dbReference type="ARBA" id="ARBA00023315"/>
    </source>
</evidence>
<dbReference type="GO" id="GO:0005737">
    <property type="term" value="C:cytoplasm"/>
    <property type="evidence" value="ECO:0007669"/>
    <property type="project" value="TreeGrafter"/>
</dbReference>
<dbReference type="Pfam" id="PF13302">
    <property type="entry name" value="Acetyltransf_3"/>
    <property type="match status" value="1"/>
</dbReference>
<keyword evidence="2" id="KW-0012">Acyltransferase</keyword>
<dbReference type="InterPro" id="IPR051531">
    <property type="entry name" value="N-acetyltransferase"/>
</dbReference>
<dbReference type="Proteomes" id="UP000176288">
    <property type="component" value="Chromosome"/>
</dbReference>
<dbReference type="PANTHER" id="PTHR43792">
    <property type="entry name" value="GNAT FAMILY, PUTATIVE (AFU_ORTHOLOGUE AFUA_3G00765)-RELATED-RELATED"/>
    <property type="match status" value="1"/>
</dbReference>
<feature type="domain" description="N-acetyltransferase" evidence="4">
    <location>
        <begin position="1"/>
        <end position="165"/>
    </location>
</feature>
<dbReference type="GO" id="GO:0008999">
    <property type="term" value="F:protein-N-terminal-alanine acetyltransferase activity"/>
    <property type="evidence" value="ECO:0007669"/>
    <property type="project" value="TreeGrafter"/>
</dbReference>